<evidence type="ECO:0000256" key="4">
    <source>
        <dbReference type="ARBA" id="ARBA00022723"/>
    </source>
</evidence>
<evidence type="ECO:0000256" key="8">
    <source>
        <dbReference type="PIRSR" id="PIRSR001123-2"/>
    </source>
</evidence>
<organism evidence="9 10">
    <name type="scientific">Ureibacillus manganicus DSM 26584</name>
    <dbReference type="NCBI Taxonomy" id="1384049"/>
    <lineage>
        <taxon>Bacteria</taxon>
        <taxon>Bacillati</taxon>
        <taxon>Bacillota</taxon>
        <taxon>Bacilli</taxon>
        <taxon>Bacillales</taxon>
        <taxon>Caryophanaceae</taxon>
        <taxon>Ureibacillus</taxon>
    </lineage>
</organism>
<feature type="active site" description="Proton acceptor" evidence="7">
    <location>
        <position position="213"/>
    </location>
</feature>
<dbReference type="AlphaFoldDB" id="A0A0A3HQT0"/>
<feature type="binding site" evidence="8">
    <location>
        <position position="322"/>
    </location>
    <ligand>
        <name>Zn(2+)</name>
        <dbReference type="ChEBI" id="CHEBI:29105"/>
        <label>2</label>
    </ligand>
</feature>
<comment type="caution">
    <text evidence="9">The sequence shown here is derived from an EMBL/GenBank/DDBJ whole genome shotgun (WGS) entry which is preliminary data.</text>
</comment>
<keyword evidence="4 8" id="KW-0479">Metal-binding</keyword>
<feature type="binding site" evidence="8">
    <location>
        <position position="214"/>
    </location>
    <ligand>
        <name>Zn(2+)</name>
        <dbReference type="ChEBI" id="CHEBI:29105"/>
        <label>2</label>
    </ligand>
</feature>
<evidence type="ECO:0000256" key="6">
    <source>
        <dbReference type="PIRNR" id="PIRNR001123"/>
    </source>
</evidence>
<dbReference type="eggNOG" id="COG1363">
    <property type="taxonomic scope" value="Bacteria"/>
</dbReference>
<dbReference type="InterPro" id="IPR008007">
    <property type="entry name" value="Peptidase_M42"/>
</dbReference>
<dbReference type="OrthoDB" id="9772053at2"/>
<dbReference type="GO" id="GO:0006508">
    <property type="term" value="P:proteolysis"/>
    <property type="evidence" value="ECO:0007669"/>
    <property type="project" value="UniProtKB-KW"/>
</dbReference>
<accession>A0A0A3HQT0</accession>
<keyword evidence="3" id="KW-0645">Protease</keyword>
<dbReference type="Proteomes" id="UP000030416">
    <property type="component" value="Unassembled WGS sequence"/>
</dbReference>
<comment type="similarity">
    <text evidence="1 6">Belongs to the peptidase M42 family.</text>
</comment>
<feature type="binding site" evidence="8">
    <location>
        <position position="181"/>
    </location>
    <ligand>
        <name>Zn(2+)</name>
        <dbReference type="ChEBI" id="CHEBI:29105"/>
        <label>1</label>
    </ligand>
</feature>
<dbReference type="SUPFAM" id="SSF53187">
    <property type="entry name" value="Zn-dependent exopeptidases"/>
    <property type="match status" value="1"/>
</dbReference>
<evidence type="ECO:0000256" key="1">
    <source>
        <dbReference type="ARBA" id="ARBA00006272"/>
    </source>
</evidence>
<reference evidence="9 10" key="1">
    <citation type="submission" date="2014-02" db="EMBL/GenBank/DDBJ databases">
        <title>Draft genome sequence of Lysinibacillus manganicus DSM 26584T.</title>
        <authorList>
            <person name="Zhang F."/>
            <person name="Wang G."/>
            <person name="Zhang L."/>
        </authorList>
    </citation>
    <scope>NUCLEOTIDE SEQUENCE [LARGE SCALE GENOMIC DNA]</scope>
    <source>
        <strain evidence="9 10">DSM 26584</strain>
    </source>
</reference>
<dbReference type="GO" id="GO:0046872">
    <property type="term" value="F:metal ion binding"/>
    <property type="evidence" value="ECO:0007669"/>
    <property type="project" value="UniProtKB-UniRule"/>
</dbReference>
<keyword evidence="2" id="KW-0031">Aminopeptidase</keyword>
<dbReference type="PIRSF" id="PIRSF001123">
    <property type="entry name" value="PepA_GA"/>
    <property type="match status" value="1"/>
</dbReference>
<comment type="cofactor">
    <cofactor evidence="8">
        <name>a divalent metal cation</name>
        <dbReference type="ChEBI" id="CHEBI:60240"/>
    </cofactor>
    <text evidence="8">Binds 2 divalent metal cations per subunit.</text>
</comment>
<dbReference type="Pfam" id="PF05343">
    <property type="entry name" value="Peptidase_M42"/>
    <property type="match status" value="1"/>
</dbReference>
<proteinExistence type="inferred from homology"/>
<evidence type="ECO:0000256" key="3">
    <source>
        <dbReference type="ARBA" id="ARBA00022670"/>
    </source>
</evidence>
<gene>
    <name evidence="9" type="ORF">CD29_19455</name>
</gene>
<name>A0A0A3HQT0_9BACL</name>
<evidence type="ECO:0000256" key="2">
    <source>
        <dbReference type="ARBA" id="ARBA00022438"/>
    </source>
</evidence>
<keyword evidence="5" id="KW-0378">Hydrolase</keyword>
<dbReference type="GO" id="GO:0004177">
    <property type="term" value="F:aminopeptidase activity"/>
    <property type="evidence" value="ECO:0007669"/>
    <property type="project" value="UniProtKB-UniRule"/>
</dbReference>
<dbReference type="RefSeq" id="WP_036190358.1">
    <property type="nucleotide sequence ID" value="NZ_AVDA01000044.1"/>
</dbReference>
<evidence type="ECO:0000256" key="5">
    <source>
        <dbReference type="ARBA" id="ARBA00022801"/>
    </source>
</evidence>
<dbReference type="PANTHER" id="PTHR32481">
    <property type="entry name" value="AMINOPEPTIDASE"/>
    <property type="match status" value="1"/>
</dbReference>
<dbReference type="Gene3D" id="3.40.630.10">
    <property type="entry name" value="Zn peptidases"/>
    <property type="match status" value="1"/>
</dbReference>
<evidence type="ECO:0000313" key="10">
    <source>
        <dbReference type="Proteomes" id="UP000030416"/>
    </source>
</evidence>
<dbReference type="STRING" id="1384049.CD29_19455"/>
<feature type="binding site" evidence="8">
    <location>
        <position position="181"/>
    </location>
    <ligand>
        <name>Zn(2+)</name>
        <dbReference type="ChEBI" id="CHEBI:29105"/>
        <label>2</label>
    </ligand>
</feature>
<dbReference type="InterPro" id="IPR023367">
    <property type="entry name" value="Peptidase_M42_dom2"/>
</dbReference>
<dbReference type="Gene3D" id="2.40.30.40">
    <property type="entry name" value="Peptidase M42, domain 2"/>
    <property type="match status" value="1"/>
</dbReference>
<dbReference type="CDD" id="cd05656">
    <property type="entry name" value="M42_Frv"/>
    <property type="match status" value="1"/>
</dbReference>
<evidence type="ECO:0000256" key="7">
    <source>
        <dbReference type="PIRSR" id="PIRSR001123-1"/>
    </source>
</evidence>
<dbReference type="InterPro" id="IPR051464">
    <property type="entry name" value="Peptidase_M42_aminopept"/>
</dbReference>
<dbReference type="SUPFAM" id="SSF101821">
    <property type="entry name" value="Aminopeptidase/glucanase lid domain"/>
    <property type="match status" value="1"/>
</dbReference>
<protein>
    <submittedName>
        <fullName evidence="9">Peptidase M28</fullName>
    </submittedName>
</protein>
<feature type="binding site" evidence="8">
    <location>
        <position position="67"/>
    </location>
    <ligand>
        <name>Zn(2+)</name>
        <dbReference type="ChEBI" id="CHEBI:29105"/>
        <label>1</label>
    </ligand>
</feature>
<feature type="binding site" evidence="8">
    <location>
        <position position="236"/>
    </location>
    <ligand>
        <name>Zn(2+)</name>
        <dbReference type="ChEBI" id="CHEBI:29105"/>
        <label>1</label>
    </ligand>
</feature>
<dbReference type="EMBL" id="JPVN01000044">
    <property type="protein sequence ID" value="KGR73585.1"/>
    <property type="molecule type" value="Genomic_DNA"/>
</dbReference>
<evidence type="ECO:0000313" key="9">
    <source>
        <dbReference type="EMBL" id="KGR73585.1"/>
    </source>
</evidence>
<dbReference type="PANTHER" id="PTHR32481:SF0">
    <property type="entry name" value="AMINOPEPTIDASE YPDE-RELATED"/>
    <property type="match status" value="1"/>
</dbReference>
<keyword evidence="10" id="KW-1185">Reference proteome</keyword>
<sequence>MNSETLELFKTLTELPGAPGNEHAVRKFMRSELEKYSDEVIQDHLGGIFGVRKSEDSNAPKILVAGHMDEVAFMVTSITENGMLRFQPLGGWSNQVLQAQRVTVYTKNQEIPGVIASVPPHLLTEQERSKPTDIKNLLIDIGADSKEHAKELGIQPGQSIIPVCPFTPMANPKKIMAKSWDNRYGCGLAIELLKELKDEKLANHLYSGANVMEEVGLRGAQVSANMIQPDLFFALDASPANDTTGDKTQFGQLGNGALVRIFDRTMITHRGMREFVLDTAESNNIPYQFFVSAGGGTDAGRVHMSNSGIPSAVIGICSRYIHTAASIIHVDDYAAAKELLVKLVKSVDRSTVDSIHSNV</sequence>